<dbReference type="Proteomes" id="UP000024635">
    <property type="component" value="Unassembled WGS sequence"/>
</dbReference>
<dbReference type="AlphaFoldDB" id="A0A016U3Z8"/>
<gene>
    <name evidence="1" type="primary">Acey_s0061.g3294</name>
    <name evidence="1" type="ORF">Y032_0061g3294</name>
</gene>
<reference evidence="2" key="1">
    <citation type="journal article" date="2015" name="Nat. Genet.">
        <title>The genome and transcriptome of the zoonotic hookworm Ancylostoma ceylanicum identify infection-specific gene families.</title>
        <authorList>
            <person name="Schwarz E.M."/>
            <person name="Hu Y."/>
            <person name="Antoshechkin I."/>
            <person name="Miller M.M."/>
            <person name="Sternberg P.W."/>
            <person name="Aroian R.V."/>
        </authorList>
    </citation>
    <scope>NUCLEOTIDE SEQUENCE</scope>
    <source>
        <strain evidence="2">HY135</strain>
    </source>
</reference>
<protein>
    <submittedName>
        <fullName evidence="1">Uncharacterized protein</fullName>
    </submittedName>
</protein>
<proteinExistence type="predicted"/>
<evidence type="ECO:0000313" key="1">
    <source>
        <dbReference type="EMBL" id="EYC09353.1"/>
    </source>
</evidence>
<comment type="caution">
    <text evidence="1">The sequence shown here is derived from an EMBL/GenBank/DDBJ whole genome shotgun (WGS) entry which is preliminary data.</text>
</comment>
<keyword evidence="2" id="KW-1185">Reference proteome</keyword>
<name>A0A016U3Z8_9BILA</name>
<sequence length="75" mass="8653">MWIVEHSFVVYSLEEFIRRPIKISEFPFAGFILLMSVKLQLSTTTDHMKNQENFCCISRPNSCDNSLLENGPELG</sequence>
<organism evidence="1 2">
    <name type="scientific">Ancylostoma ceylanicum</name>
    <dbReference type="NCBI Taxonomy" id="53326"/>
    <lineage>
        <taxon>Eukaryota</taxon>
        <taxon>Metazoa</taxon>
        <taxon>Ecdysozoa</taxon>
        <taxon>Nematoda</taxon>
        <taxon>Chromadorea</taxon>
        <taxon>Rhabditida</taxon>
        <taxon>Rhabditina</taxon>
        <taxon>Rhabditomorpha</taxon>
        <taxon>Strongyloidea</taxon>
        <taxon>Ancylostomatidae</taxon>
        <taxon>Ancylostomatinae</taxon>
        <taxon>Ancylostoma</taxon>
    </lineage>
</organism>
<dbReference type="EMBL" id="JARK01001397">
    <property type="protein sequence ID" value="EYC09353.1"/>
    <property type="molecule type" value="Genomic_DNA"/>
</dbReference>
<accession>A0A016U3Z8</accession>
<evidence type="ECO:0000313" key="2">
    <source>
        <dbReference type="Proteomes" id="UP000024635"/>
    </source>
</evidence>